<keyword evidence="2" id="KW-1185">Reference proteome</keyword>
<evidence type="ECO:0000313" key="1">
    <source>
        <dbReference type="EMBL" id="MCQ8241982.1"/>
    </source>
</evidence>
<dbReference type="InterPro" id="IPR023157">
    <property type="entry name" value="AGR-C-984p-like_sf"/>
</dbReference>
<gene>
    <name evidence="1" type="ORF">NFI88_14170</name>
</gene>
<sequence>MPGNDGGVRAMSGATGGIGAVAQYLSLVKNEPARVAAATRSDPLMQRQLDAFTRSAGSLAGGAALLKNYNALSIVTGAFNMGGKINQTAVLKALLTQDPSGSNSLVRQTANVDYLHFARATQDRPTVTIPLGDPSTLSLATSGSGASTVVMQNASFAAASPTVAAPGVQWNFVLDDGSAAASIAGALTQAAQSAGIKATYTAAADGSITVPAGAPHYTVSKDSQNNTVFNLALGTDASGVTTKLAEVVSVAVASGADAETRTAQVSALQGAMKAAGLNVSSDGSSLSVLSLPGDAINGLQQGVFSRPLTVATSGMAKPDGRLALGASATTLATGQTLMANDKVIGTVQSVDGFGNVTLTSAPKVALSAGDTIGVASSASVSSIGTSYMTGAALAAGGSTLSLGSAAAATLRAGQVLNNGTQMIGVVSSVGSDGTVTLSSPSPVALAAGTPLVAAPMVADGTTPALSDPNNLATIVSDYETTHFEAAQEKETPGLGDALMFTRSAGSVTSISQLMSNGAMLNVVTIALGMGDYFSSMDYDQQVSLLAKKLDIKKLADPTWVKQTAEKFLIQKEMTTTQASTGVVTLFDGTAGTSQGILAILGGTSGAPGQVDKTDPALSLFA</sequence>
<dbReference type="Gene3D" id="1.10.3700.10">
    <property type="entry name" value="AGR C 984p-like"/>
    <property type="match status" value="2"/>
</dbReference>
<dbReference type="InterPro" id="IPR010626">
    <property type="entry name" value="DUF1217"/>
</dbReference>
<dbReference type="EMBL" id="JAMZEJ010000008">
    <property type="protein sequence ID" value="MCQ8241982.1"/>
    <property type="molecule type" value="Genomic_DNA"/>
</dbReference>
<proteinExistence type="predicted"/>
<dbReference type="RefSeq" id="WP_422920730.1">
    <property type="nucleotide sequence ID" value="NZ_JAMZEJ010000008.1"/>
</dbReference>
<name>A0ABT1W066_9PROT</name>
<evidence type="ECO:0000313" key="2">
    <source>
        <dbReference type="Proteomes" id="UP001524547"/>
    </source>
</evidence>
<dbReference type="Pfam" id="PF06748">
    <property type="entry name" value="DUF1217"/>
    <property type="match status" value="2"/>
</dbReference>
<comment type="caution">
    <text evidence="1">The sequence shown here is derived from an EMBL/GenBank/DDBJ whole genome shotgun (WGS) entry which is preliminary data.</text>
</comment>
<accession>A0ABT1W066</accession>
<dbReference type="SUPFAM" id="SSF158837">
    <property type="entry name" value="AGR C 984p-like"/>
    <property type="match status" value="1"/>
</dbReference>
<organism evidence="1 2">
    <name type="scientific">Rhizosaccharibacter radicis</name>
    <dbReference type="NCBI Taxonomy" id="2782605"/>
    <lineage>
        <taxon>Bacteria</taxon>
        <taxon>Pseudomonadati</taxon>
        <taxon>Pseudomonadota</taxon>
        <taxon>Alphaproteobacteria</taxon>
        <taxon>Acetobacterales</taxon>
        <taxon>Acetobacteraceae</taxon>
        <taxon>Rhizosaccharibacter</taxon>
    </lineage>
</organism>
<protein>
    <submittedName>
        <fullName evidence="1">DUF1217 domain-containing protein</fullName>
    </submittedName>
</protein>
<dbReference type="Proteomes" id="UP001524547">
    <property type="component" value="Unassembled WGS sequence"/>
</dbReference>
<reference evidence="1 2" key="1">
    <citation type="submission" date="2022-06" db="EMBL/GenBank/DDBJ databases">
        <title>Rhizosaccharibacter gen. nov. sp. nov. KSS12, endophytic bacteria isolated from sugarcane.</title>
        <authorList>
            <person name="Pitiwittayakul N."/>
        </authorList>
    </citation>
    <scope>NUCLEOTIDE SEQUENCE [LARGE SCALE GENOMIC DNA]</scope>
    <source>
        <strain evidence="1 2">KSS12</strain>
    </source>
</reference>